<dbReference type="SMART" id="SM00774">
    <property type="entry name" value="WRKY"/>
    <property type="match status" value="1"/>
</dbReference>
<keyword evidence="2" id="KW-0805">Transcription regulation</keyword>
<dbReference type="GO" id="GO:0010193">
    <property type="term" value="P:response to ozone"/>
    <property type="evidence" value="ECO:0007669"/>
    <property type="project" value="UniProtKB-ARBA"/>
</dbReference>
<dbReference type="Proteomes" id="UP000634136">
    <property type="component" value="Unassembled WGS sequence"/>
</dbReference>
<accession>A0A834WD71</accession>
<reference evidence="8" key="1">
    <citation type="submission" date="2020-09" db="EMBL/GenBank/DDBJ databases">
        <title>Genome-Enabled Discovery of Anthraquinone Biosynthesis in Senna tora.</title>
        <authorList>
            <person name="Kang S.-H."/>
            <person name="Pandey R.P."/>
            <person name="Lee C.-M."/>
            <person name="Sim J.-S."/>
            <person name="Jeong J.-T."/>
            <person name="Choi B.-S."/>
            <person name="Jung M."/>
            <person name="Ginzburg D."/>
            <person name="Zhao K."/>
            <person name="Won S.Y."/>
            <person name="Oh T.-J."/>
            <person name="Yu Y."/>
            <person name="Kim N.-H."/>
            <person name="Lee O.R."/>
            <person name="Lee T.-H."/>
            <person name="Bashyal P."/>
            <person name="Kim T.-S."/>
            <person name="Lee W.-H."/>
            <person name="Kawkins C."/>
            <person name="Kim C.-K."/>
            <person name="Kim J.S."/>
            <person name="Ahn B.O."/>
            <person name="Rhee S.Y."/>
            <person name="Sohng J.K."/>
        </authorList>
    </citation>
    <scope>NUCLEOTIDE SEQUENCE</scope>
    <source>
        <tissue evidence="8">Leaf</tissue>
    </source>
</reference>
<evidence type="ECO:0000313" key="9">
    <source>
        <dbReference type="Proteomes" id="UP000634136"/>
    </source>
</evidence>
<dbReference type="OrthoDB" id="1888929at2759"/>
<evidence type="ECO:0000256" key="1">
    <source>
        <dbReference type="ARBA" id="ARBA00004123"/>
    </source>
</evidence>
<evidence type="ECO:0000256" key="4">
    <source>
        <dbReference type="ARBA" id="ARBA00023163"/>
    </source>
</evidence>
<dbReference type="GO" id="GO:0009751">
    <property type="term" value="P:response to salicylic acid"/>
    <property type="evidence" value="ECO:0007669"/>
    <property type="project" value="UniProtKB-ARBA"/>
</dbReference>
<organism evidence="8 9">
    <name type="scientific">Senna tora</name>
    <dbReference type="NCBI Taxonomy" id="362788"/>
    <lineage>
        <taxon>Eukaryota</taxon>
        <taxon>Viridiplantae</taxon>
        <taxon>Streptophyta</taxon>
        <taxon>Embryophyta</taxon>
        <taxon>Tracheophyta</taxon>
        <taxon>Spermatophyta</taxon>
        <taxon>Magnoliopsida</taxon>
        <taxon>eudicotyledons</taxon>
        <taxon>Gunneridae</taxon>
        <taxon>Pentapetalae</taxon>
        <taxon>rosids</taxon>
        <taxon>fabids</taxon>
        <taxon>Fabales</taxon>
        <taxon>Fabaceae</taxon>
        <taxon>Caesalpinioideae</taxon>
        <taxon>Cassia clade</taxon>
        <taxon>Senna</taxon>
    </lineage>
</organism>
<dbReference type="PANTHER" id="PTHR32096:SF115">
    <property type="entry name" value="WRKY TRANSCRIPTION FACTOR 30-RELATED"/>
    <property type="match status" value="1"/>
</dbReference>
<sequence length="264" mass="29237">MSYYEKIIATFENTLAILNYNNTISPLLRVGESSKHPPPPGRKTLARWTKQIRVSPGMGVEAPLDDGFSWRKYGQKDILGAKFPRGYYRCSHRNVQGCLATKQVQRSDEDPSIFEITYRGNHTCTLASNLPSPLHPRESREQLVNLREGLKLLTHNLDASDQTSFASFLTSTSTSTIKAEEKQDFLSPALQTFGSPATSGTTHFSVSPTSVNDFGFGDHQYLATSGSHAVSASPVNSPTVGSDFPFDNFQFDAHNLTFDDSKFF</sequence>
<evidence type="ECO:0000259" key="7">
    <source>
        <dbReference type="PROSITE" id="PS50811"/>
    </source>
</evidence>
<keyword evidence="4" id="KW-0804">Transcription</keyword>
<keyword evidence="5" id="KW-0539">Nucleus</keyword>
<gene>
    <name evidence="8" type="ORF">G2W53_030692</name>
</gene>
<dbReference type="InterPro" id="IPR036576">
    <property type="entry name" value="WRKY_dom_sf"/>
</dbReference>
<comment type="similarity">
    <text evidence="6">Belongs to the WRKY group III family.</text>
</comment>
<dbReference type="InterPro" id="IPR044810">
    <property type="entry name" value="WRKY_plant"/>
</dbReference>
<comment type="caution">
    <text evidence="8">The sequence shown here is derived from an EMBL/GenBank/DDBJ whole genome shotgun (WGS) entry which is preliminary data.</text>
</comment>
<evidence type="ECO:0000256" key="5">
    <source>
        <dbReference type="ARBA" id="ARBA00023242"/>
    </source>
</evidence>
<proteinExistence type="inferred from homology"/>
<evidence type="ECO:0000256" key="6">
    <source>
        <dbReference type="ARBA" id="ARBA00060850"/>
    </source>
</evidence>
<evidence type="ECO:0000313" key="8">
    <source>
        <dbReference type="EMBL" id="KAF7816723.1"/>
    </source>
</evidence>
<dbReference type="GO" id="GO:0042542">
    <property type="term" value="P:response to hydrogen peroxide"/>
    <property type="evidence" value="ECO:0007669"/>
    <property type="project" value="UniProtKB-ARBA"/>
</dbReference>
<dbReference type="FunFam" id="2.20.25.80:FF:000009">
    <property type="entry name" value="WRKY transcription factor 53"/>
    <property type="match status" value="1"/>
</dbReference>
<evidence type="ECO:0000256" key="3">
    <source>
        <dbReference type="ARBA" id="ARBA00023125"/>
    </source>
</evidence>
<dbReference type="InterPro" id="IPR003657">
    <property type="entry name" value="WRKY_dom"/>
</dbReference>
<keyword evidence="9" id="KW-1185">Reference proteome</keyword>
<name>A0A834WD71_9FABA</name>
<comment type="subcellular location">
    <subcellularLocation>
        <location evidence="1">Nucleus</location>
    </subcellularLocation>
</comment>
<dbReference type="GO" id="GO:0005634">
    <property type="term" value="C:nucleus"/>
    <property type="evidence" value="ECO:0007669"/>
    <property type="project" value="UniProtKB-SubCell"/>
</dbReference>
<evidence type="ECO:0000256" key="2">
    <source>
        <dbReference type="ARBA" id="ARBA00023015"/>
    </source>
</evidence>
<keyword evidence="3" id="KW-0238">DNA-binding</keyword>
<dbReference type="Gene3D" id="2.20.25.80">
    <property type="entry name" value="WRKY domain"/>
    <property type="match status" value="1"/>
</dbReference>
<dbReference type="EMBL" id="JAAIUW010000009">
    <property type="protein sequence ID" value="KAF7816723.1"/>
    <property type="molecule type" value="Genomic_DNA"/>
</dbReference>
<feature type="domain" description="WRKY" evidence="7">
    <location>
        <begin position="59"/>
        <end position="127"/>
    </location>
</feature>
<dbReference type="GO" id="GO:0003700">
    <property type="term" value="F:DNA-binding transcription factor activity"/>
    <property type="evidence" value="ECO:0007669"/>
    <property type="project" value="InterPro"/>
</dbReference>
<dbReference type="SUPFAM" id="SSF118290">
    <property type="entry name" value="WRKY DNA-binding domain"/>
    <property type="match status" value="1"/>
</dbReference>
<dbReference type="GO" id="GO:0010150">
    <property type="term" value="P:leaf senescence"/>
    <property type="evidence" value="ECO:0007669"/>
    <property type="project" value="UniProtKB-ARBA"/>
</dbReference>
<dbReference type="PROSITE" id="PS50811">
    <property type="entry name" value="WRKY"/>
    <property type="match status" value="1"/>
</dbReference>
<dbReference type="GO" id="GO:0000976">
    <property type="term" value="F:transcription cis-regulatory region binding"/>
    <property type="evidence" value="ECO:0007669"/>
    <property type="project" value="TreeGrafter"/>
</dbReference>
<dbReference type="AlphaFoldDB" id="A0A834WD71"/>
<dbReference type="Pfam" id="PF03106">
    <property type="entry name" value="WRKY"/>
    <property type="match status" value="1"/>
</dbReference>
<protein>
    <submittedName>
        <fullName evidence="8">Putative WRKY transcription factor 53</fullName>
    </submittedName>
</protein>
<dbReference type="PANTHER" id="PTHR32096">
    <property type="entry name" value="WRKY TRANSCRIPTION FACTOR 30-RELATED-RELATED"/>
    <property type="match status" value="1"/>
</dbReference>